<reference evidence="1 2" key="1">
    <citation type="journal article" date="2020" name="ISME J.">
        <title>Comparative genomics reveals insights into cyanobacterial evolution and habitat adaptation.</title>
        <authorList>
            <person name="Chen M.Y."/>
            <person name="Teng W.K."/>
            <person name="Zhao L."/>
            <person name="Hu C.X."/>
            <person name="Zhou Y.K."/>
            <person name="Han B.P."/>
            <person name="Song L.R."/>
            <person name="Shu W.S."/>
        </authorList>
    </citation>
    <scope>NUCLEOTIDE SEQUENCE [LARGE SCALE GENOMIC DNA]</scope>
    <source>
        <strain evidence="1 2">FACHB-288</strain>
    </source>
</reference>
<sequence length="59" mass="6695">MTHDFYKLAIHEKIAHPNIKISLKSQQSTVNSQQSFPGHSLLDVFGANPYFCHHCLNLS</sequence>
<organism evidence="1 2">
    <name type="scientific">Calothrix parietina FACHB-288</name>
    <dbReference type="NCBI Taxonomy" id="2692896"/>
    <lineage>
        <taxon>Bacteria</taxon>
        <taxon>Bacillati</taxon>
        <taxon>Cyanobacteriota</taxon>
        <taxon>Cyanophyceae</taxon>
        <taxon>Nostocales</taxon>
        <taxon>Calotrichaceae</taxon>
        <taxon>Calothrix</taxon>
    </lineage>
</organism>
<evidence type="ECO:0000313" key="1">
    <source>
        <dbReference type="EMBL" id="MBD2199871.1"/>
    </source>
</evidence>
<evidence type="ECO:0000313" key="2">
    <source>
        <dbReference type="Proteomes" id="UP000658514"/>
    </source>
</evidence>
<keyword evidence="2" id="KW-1185">Reference proteome</keyword>
<gene>
    <name evidence="1" type="ORF">H6G24_31105</name>
</gene>
<accession>A0ABR8AMH5</accession>
<dbReference type="EMBL" id="JACJQH010000070">
    <property type="protein sequence ID" value="MBD2199871.1"/>
    <property type="molecule type" value="Genomic_DNA"/>
</dbReference>
<name>A0ABR8AMH5_9CYAN</name>
<protein>
    <submittedName>
        <fullName evidence="1">Uncharacterized protein</fullName>
    </submittedName>
</protein>
<dbReference type="Proteomes" id="UP000658514">
    <property type="component" value="Unassembled WGS sequence"/>
</dbReference>
<dbReference type="RefSeq" id="WP_190550003.1">
    <property type="nucleotide sequence ID" value="NZ_CAWPNO010000107.1"/>
</dbReference>
<comment type="caution">
    <text evidence="1">The sequence shown here is derived from an EMBL/GenBank/DDBJ whole genome shotgun (WGS) entry which is preliminary data.</text>
</comment>
<proteinExistence type="predicted"/>